<reference evidence="2 3" key="1">
    <citation type="journal article" date="2012" name="Genome Biol.">
        <title>Genome and low-iron response of an oceanic diatom adapted to chronic iron limitation.</title>
        <authorList>
            <person name="Lommer M."/>
            <person name="Specht M."/>
            <person name="Roy A.S."/>
            <person name="Kraemer L."/>
            <person name="Andreson R."/>
            <person name="Gutowska M.A."/>
            <person name="Wolf J."/>
            <person name="Bergner S.V."/>
            <person name="Schilhabel M.B."/>
            <person name="Klostermeier U.C."/>
            <person name="Beiko R.G."/>
            <person name="Rosenstiel P."/>
            <person name="Hippler M."/>
            <person name="Laroche J."/>
        </authorList>
    </citation>
    <scope>NUCLEOTIDE SEQUENCE [LARGE SCALE GENOMIC DNA]</scope>
    <source>
        <strain evidence="2 3">CCMP1005</strain>
    </source>
</reference>
<keyword evidence="3" id="KW-1185">Reference proteome</keyword>
<sequence>MGIPAASSFKRYHLEHHKFQGEDIIDVDIPTEWEGWFFDSRAKKVLWCFLQPAFYSLRPLFVNPKQPTKWEFINIACTVAFDSAIVYVWGFRELMYLVMGTLFGMGLHPVAGHFIAEHYVMNRGQETYSYYGPLNWLTFNVGYHNEHHDFCNISGKHLPDVRRVANEHYDEMPHYHSWIKVIYDYIMDEGVSPYSRVKRVTLKEEEFEAMRARGGLIK</sequence>
<dbReference type="PANTHER" id="PTHR12879:SF8">
    <property type="entry name" value="SPHINGOLIPID DELTA(4)-DESATURASE DES1"/>
    <property type="match status" value="1"/>
</dbReference>
<dbReference type="Proteomes" id="UP000266841">
    <property type="component" value="Unassembled WGS sequence"/>
</dbReference>
<dbReference type="Pfam" id="PF00487">
    <property type="entry name" value="FA_desaturase"/>
    <property type="match status" value="1"/>
</dbReference>
<feature type="domain" description="Fatty acid desaturase" evidence="1">
    <location>
        <begin position="6"/>
        <end position="174"/>
    </location>
</feature>
<name>K0R549_THAOC</name>
<evidence type="ECO:0000313" key="2">
    <source>
        <dbReference type="EMBL" id="EJK46964.1"/>
    </source>
</evidence>
<dbReference type="OrthoDB" id="200948at2759"/>
<organism evidence="2 3">
    <name type="scientific">Thalassiosira oceanica</name>
    <name type="common">Marine diatom</name>
    <dbReference type="NCBI Taxonomy" id="159749"/>
    <lineage>
        <taxon>Eukaryota</taxon>
        <taxon>Sar</taxon>
        <taxon>Stramenopiles</taxon>
        <taxon>Ochrophyta</taxon>
        <taxon>Bacillariophyta</taxon>
        <taxon>Coscinodiscophyceae</taxon>
        <taxon>Thalassiosirophycidae</taxon>
        <taxon>Thalassiosirales</taxon>
        <taxon>Thalassiosiraceae</taxon>
        <taxon>Thalassiosira</taxon>
    </lineage>
</organism>
<gene>
    <name evidence="2" type="ORF">THAOC_34346</name>
</gene>
<dbReference type="OMA" id="EFINIAC"/>
<dbReference type="PANTHER" id="PTHR12879">
    <property type="entry name" value="SPHINGOLIPID DELTA 4 DESATURASE/C-4 HYDROXYLASE PROTEIN DES2"/>
    <property type="match status" value="1"/>
</dbReference>
<protein>
    <recommendedName>
        <fullName evidence="1">Fatty acid desaturase domain-containing protein</fullName>
    </recommendedName>
</protein>
<dbReference type="eggNOG" id="KOG2987">
    <property type="taxonomic scope" value="Eukaryota"/>
</dbReference>
<evidence type="ECO:0000259" key="1">
    <source>
        <dbReference type="Pfam" id="PF00487"/>
    </source>
</evidence>
<dbReference type="GO" id="GO:0042284">
    <property type="term" value="F:sphingolipid delta-4 desaturase activity"/>
    <property type="evidence" value="ECO:0007669"/>
    <property type="project" value="TreeGrafter"/>
</dbReference>
<comment type="caution">
    <text evidence="2">The sequence shown here is derived from an EMBL/GenBank/DDBJ whole genome shotgun (WGS) entry which is preliminary data.</text>
</comment>
<dbReference type="GO" id="GO:0046513">
    <property type="term" value="P:ceramide biosynthetic process"/>
    <property type="evidence" value="ECO:0007669"/>
    <property type="project" value="TreeGrafter"/>
</dbReference>
<accession>K0R549</accession>
<dbReference type="InterPro" id="IPR005804">
    <property type="entry name" value="FA_desaturase_dom"/>
</dbReference>
<dbReference type="AlphaFoldDB" id="K0R549"/>
<evidence type="ECO:0000313" key="3">
    <source>
        <dbReference type="Proteomes" id="UP000266841"/>
    </source>
</evidence>
<dbReference type="GO" id="GO:0016020">
    <property type="term" value="C:membrane"/>
    <property type="evidence" value="ECO:0007669"/>
    <property type="project" value="GOC"/>
</dbReference>
<dbReference type="EMBL" id="AGNL01047435">
    <property type="protein sequence ID" value="EJK46964.1"/>
    <property type="molecule type" value="Genomic_DNA"/>
</dbReference>
<proteinExistence type="predicted"/>